<evidence type="ECO:0000313" key="3">
    <source>
        <dbReference type="EMBL" id="PNE32223.1"/>
    </source>
</evidence>
<evidence type="ECO:0000313" key="5">
    <source>
        <dbReference type="Proteomes" id="UP000528608"/>
    </source>
</evidence>
<feature type="signal peptide" evidence="1">
    <location>
        <begin position="1"/>
        <end position="19"/>
    </location>
</feature>
<gene>
    <name evidence="3" type="ORF">AF335_21195</name>
    <name evidence="2" type="ORF">FHS36_002730</name>
</gene>
<sequence>MSHKTTTLRFALACATALAAVSATLTGPPAEARALAPACPPPGGGTCSFDWTDINGARNVELNPEIGRCYDMSPGAVGGTNHTNRTVKLWPNSDCSGTATGQLAAGASWNDRTHPFASFKP</sequence>
<accession>A0A2N8NTW9</accession>
<evidence type="ECO:0000313" key="4">
    <source>
        <dbReference type="Proteomes" id="UP000235945"/>
    </source>
</evidence>
<evidence type="ECO:0000256" key="1">
    <source>
        <dbReference type="SAM" id="SignalP"/>
    </source>
</evidence>
<feature type="chain" id="PRO_5042698121" description="Peptidase inhibitor family I36" evidence="1">
    <location>
        <begin position="20"/>
        <end position="121"/>
    </location>
</feature>
<keyword evidence="4" id="KW-1185">Reference proteome</keyword>
<comment type="caution">
    <text evidence="3">The sequence shown here is derived from an EMBL/GenBank/DDBJ whole genome shotgun (WGS) entry which is preliminary data.</text>
</comment>
<reference evidence="4" key="2">
    <citation type="submission" date="2015-07" db="EMBL/GenBank/DDBJ databases">
        <authorList>
            <person name="Graham D.E."/>
            <person name="Giannone R.J."/>
            <person name="Gulvik C.A."/>
            <person name="Hettich R.L."/>
            <person name="Klingeman D.M."/>
            <person name="Mahan K.M."/>
            <person name="Parry R.J."/>
            <person name="Spain J.C."/>
        </authorList>
    </citation>
    <scope>NUCLEOTIDE SEQUENCE [LARGE SCALE GENOMIC DNA]</scope>
    <source>
        <strain evidence="4">ATCC 27428</strain>
    </source>
</reference>
<evidence type="ECO:0000313" key="2">
    <source>
        <dbReference type="EMBL" id="MBB5119297.1"/>
    </source>
</evidence>
<name>A0A2N8NTW9_STREU</name>
<dbReference type="RefSeq" id="WP_102920046.1">
    <property type="nucleotide sequence ID" value="NZ_JACHJF010000007.1"/>
</dbReference>
<protein>
    <recommendedName>
        <fullName evidence="6">Peptidase inhibitor family I36</fullName>
    </recommendedName>
</protein>
<evidence type="ECO:0008006" key="6">
    <source>
        <dbReference type="Google" id="ProtNLM"/>
    </source>
</evidence>
<dbReference type="EMBL" id="LGUI01000006">
    <property type="protein sequence ID" value="PNE32223.1"/>
    <property type="molecule type" value="Genomic_DNA"/>
</dbReference>
<dbReference type="Proteomes" id="UP000235945">
    <property type="component" value="Unassembled WGS sequence"/>
</dbReference>
<dbReference type="EMBL" id="JACHJF010000007">
    <property type="protein sequence ID" value="MBB5119297.1"/>
    <property type="molecule type" value="Genomic_DNA"/>
</dbReference>
<proteinExistence type="predicted"/>
<keyword evidence="1" id="KW-0732">Signal</keyword>
<organism evidence="3 4">
    <name type="scientific">Streptomyces eurocidicus</name>
    <name type="common">Streptoverticillium eurocidicus</name>
    <dbReference type="NCBI Taxonomy" id="66423"/>
    <lineage>
        <taxon>Bacteria</taxon>
        <taxon>Bacillati</taxon>
        <taxon>Actinomycetota</taxon>
        <taxon>Actinomycetes</taxon>
        <taxon>Kitasatosporales</taxon>
        <taxon>Streptomycetaceae</taxon>
        <taxon>Streptomyces</taxon>
    </lineage>
</organism>
<reference evidence="2 5" key="3">
    <citation type="submission" date="2020-08" db="EMBL/GenBank/DDBJ databases">
        <title>Genomic Encyclopedia of Type Strains, Phase III (KMG-III): the genomes of soil and plant-associated and newly described type strains.</title>
        <authorList>
            <person name="Whitman W."/>
        </authorList>
    </citation>
    <scope>NUCLEOTIDE SEQUENCE [LARGE SCALE GENOMIC DNA]</scope>
    <source>
        <strain evidence="2 5">CECT 3259</strain>
    </source>
</reference>
<dbReference type="Proteomes" id="UP000528608">
    <property type="component" value="Unassembled WGS sequence"/>
</dbReference>
<dbReference type="AlphaFoldDB" id="A0A2N8NTW9"/>
<dbReference type="OrthoDB" id="4323442at2"/>
<reference evidence="3" key="1">
    <citation type="submission" date="2015-07" db="EMBL/GenBank/DDBJ databases">
        <authorList>
            <person name="Noorani M."/>
        </authorList>
    </citation>
    <scope>NUCLEOTIDE SEQUENCE [LARGE SCALE GENOMIC DNA]</scope>
    <source>
        <strain evidence="3">ATCC 27428</strain>
    </source>
</reference>